<keyword evidence="2" id="KW-1185">Reference proteome</keyword>
<dbReference type="AlphaFoldDB" id="A0ABD1XQ29"/>
<proteinExistence type="predicted"/>
<dbReference type="EMBL" id="JBHFFA010000007">
    <property type="protein sequence ID" value="KAL2611063.1"/>
    <property type="molecule type" value="Genomic_DNA"/>
</dbReference>
<gene>
    <name evidence="1" type="ORF">R1flu_022755</name>
</gene>
<comment type="caution">
    <text evidence="1">The sequence shown here is derived from an EMBL/GenBank/DDBJ whole genome shotgun (WGS) entry which is preliminary data.</text>
</comment>
<protein>
    <submittedName>
        <fullName evidence="1">Uncharacterized protein</fullName>
    </submittedName>
</protein>
<accession>A0ABD1XQ29</accession>
<name>A0ABD1XQ29_9MARC</name>
<reference evidence="1 2" key="1">
    <citation type="submission" date="2024-09" db="EMBL/GenBank/DDBJ databases">
        <title>Chromosome-scale assembly of Riccia fluitans.</title>
        <authorList>
            <person name="Paukszto L."/>
            <person name="Sawicki J."/>
            <person name="Karawczyk K."/>
            <person name="Piernik-Szablinska J."/>
            <person name="Szczecinska M."/>
            <person name="Mazdziarz M."/>
        </authorList>
    </citation>
    <scope>NUCLEOTIDE SEQUENCE [LARGE SCALE GENOMIC DNA]</scope>
    <source>
        <strain evidence="1">Rf_01</strain>
        <tissue evidence="1">Aerial parts of the thallus</tissue>
    </source>
</reference>
<dbReference type="Proteomes" id="UP001605036">
    <property type="component" value="Unassembled WGS sequence"/>
</dbReference>
<sequence length="72" mass="8074">MKAGYNFERECRPNLTGICGKDGQDQGGRNLVPCPRMTEAGLRNGEMSVMVIISRRDQDVLGDRWRPPSFSC</sequence>
<evidence type="ECO:0000313" key="1">
    <source>
        <dbReference type="EMBL" id="KAL2611063.1"/>
    </source>
</evidence>
<organism evidence="1 2">
    <name type="scientific">Riccia fluitans</name>
    <dbReference type="NCBI Taxonomy" id="41844"/>
    <lineage>
        <taxon>Eukaryota</taxon>
        <taxon>Viridiplantae</taxon>
        <taxon>Streptophyta</taxon>
        <taxon>Embryophyta</taxon>
        <taxon>Marchantiophyta</taxon>
        <taxon>Marchantiopsida</taxon>
        <taxon>Marchantiidae</taxon>
        <taxon>Marchantiales</taxon>
        <taxon>Ricciaceae</taxon>
        <taxon>Riccia</taxon>
    </lineage>
</organism>
<evidence type="ECO:0000313" key="2">
    <source>
        <dbReference type="Proteomes" id="UP001605036"/>
    </source>
</evidence>